<dbReference type="SMART" id="SM00086">
    <property type="entry name" value="PAC"/>
    <property type="match status" value="3"/>
</dbReference>
<dbReference type="SUPFAM" id="SSF55785">
    <property type="entry name" value="PYP-like sensor domain (PAS domain)"/>
    <property type="match status" value="3"/>
</dbReference>
<feature type="domain" description="PAC" evidence="7">
    <location>
        <begin position="238"/>
        <end position="290"/>
    </location>
</feature>
<dbReference type="PRINTS" id="PR00344">
    <property type="entry name" value="BCTRLSENSOR"/>
</dbReference>
<dbReference type="SUPFAM" id="SSF47384">
    <property type="entry name" value="Homodimeric domain of signal transducing histidine kinase"/>
    <property type="match status" value="1"/>
</dbReference>
<dbReference type="Pfam" id="PF08447">
    <property type="entry name" value="PAS_3"/>
    <property type="match status" value="1"/>
</dbReference>
<dbReference type="SMART" id="SM00091">
    <property type="entry name" value="PAS"/>
    <property type="match status" value="3"/>
</dbReference>
<dbReference type="InterPro" id="IPR003594">
    <property type="entry name" value="HATPase_dom"/>
</dbReference>
<dbReference type="CDD" id="cd00082">
    <property type="entry name" value="HisKA"/>
    <property type="match status" value="1"/>
</dbReference>
<dbReference type="PANTHER" id="PTHR43065:SF50">
    <property type="entry name" value="HISTIDINE KINASE"/>
    <property type="match status" value="1"/>
</dbReference>
<name>A0A1I4YDE8_9NEIS</name>
<proteinExistence type="predicted"/>
<gene>
    <name evidence="8" type="ORF">SAMN05660284_01304</name>
</gene>
<dbReference type="PROSITE" id="PS50109">
    <property type="entry name" value="HIS_KIN"/>
    <property type="match status" value="1"/>
</dbReference>
<dbReference type="PROSITE" id="PS50112">
    <property type="entry name" value="PAS"/>
    <property type="match status" value="3"/>
</dbReference>
<dbReference type="STRING" id="83765.SAMN05660284_01304"/>
<evidence type="ECO:0000259" key="6">
    <source>
        <dbReference type="PROSITE" id="PS50112"/>
    </source>
</evidence>
<dbReference type="Pfam" id="PF08448">
    <property type="entry name" value="PAS_4"/>
    <property type="match status" value="1"/>
</dbReference>
<keyword evidence="4" id="KW-0175">Coiled coil</keyword>
<evidence type="ECO:0000259" key="7">
    <source>
        <dbReference type="PROSITE" id="PS50113"/>
    </source>
</evidence>
<dbReference type="GO" id="GO:0000155">
    <property type="term" value="F:phosphorelay sensor kinase activity"/>
    <property type="evidence" value="ECO:0007669"/>
    <property type="project" value="InterPro"/>
</dbReference>
<dbReference type="InterPro" id="IPR003661">
    <property type="entry name" value="HisK_dim/P_dom"/>
</dbReference>
<dbReference type="InterPro" id="IPR035965">
    <property type="entry name" value="PAS-like_dom_sf"/>
</dbReference>
<dbReference type="InterPro" id="IPR001610">
    <property type="entry name" value="PAC"/>
</dbReference>
<dbReference type="CDD" id="cd00130">
    <property type="entry name" value="PAS"/>
    <property type="match status" value="3"/>
</dbReference>
<keyword evidence="3" id="KW-0597">Phosphoprotein</keyword>
<dbReference type="SUPFAM" id="SSF55874">
    <property type="entry name" value="ATPase domain of HSP90 chaperone/DNA topoisomerase II/histidine kinase"/>
    <property type="match status" value="1"/>
</dbReference>
<dbReference type="InterPro" id="IPR013656">
    <property type="entry name" value="PAS_4"/>
</dbReference>
<dbReference type="Pfam" id="PF02518">
    <property type="entry name" value="HATPase_c"/>
    <property type="match status" value="1"/>
</dbReference>
<evidence type="ECO:0000256" key="3">
    <source>
        <dbReference type="ARBA" id="ARBA00022553"/>
    </source>
</evidence>
<dbReference type="Gene3D" id="1.10.287.130">
    <property type="match status" value="1"/>
</dbReference>
<dbReference type="InterPro" id="IPR036097">
    <property type="entry name" value="HisK_dim/P_sf"/>
</dbReference>
<dbReference type="AlphaFoldDB" id="A0A1I4YDE8"/>
<dbReference type="InterPro" id="IPR005467">
    <property type="entry name" value="His_kinase_dom"/>
</dbReference>
<dbReference type="Gene3D" id="3.30.565.10">
    <property type="entry name" value="Histidine kinase-like ATPase, C-terminal domain"/>
    <property type="match status" value="1"/>
</dbReference>
<accession>A0A1I4YDE8</accession>
<organism evidence="8 9">
    <name type="scientific">Formivibrio citricus</name>
    <dbReference type="NCBI Taxonomy" id="83765"/>
    <lineage>
        <taxon>Bacteria</taxon>
        <taxon>Pseudomonadati</taxon>
        <taxon>Pseudomonadota</taxon>
        <taxon>Betaproteobacteria</taxon>
        <taxon>Neisseriales</taxon>
        <taxon>Chitinibacteraceae</taxon>
        <taxon>Formivibrio</taxon>
    </lineage>
</organism>
<dbReference type="InterPro" id="IPR013655">
    <property type="entry name" value="PAS_fold_3"/>
</dbReference>
<evidence type="ECO:0000256" key="2">
    <source>
        <dbReference type="ARBA" id="ARBA00012438"/>
    </source>
</evidence>
<dbReference type="Pfam" id="PF13426">
    <property type="entry name" value="PAS_9"/>
    <property type="match status" value="1"/>
</dbReference>
<protein>
    <recommendedName>
        <fullName evidence="2">histidine kinase</fullName>
        <ecNumber evidence="2">2.7.13.3</ecNumber>
    </recommendedName>
</protein>
<comment type="catalytic activity">
    <reaction evidence="1">
        <text>ATP + protein L-histidine = ADP + protein N-phospho-L-histidine.</text>
        <dbReference type="EC" id="2.7.13.3"/>
    </reaction>
</comment>
<evidence type="ECO:0000256" key="1">
    <source>
        <dbReference type="ARBA" id="ARBA00000085"/>
    </source>
</evidence>
<dbReference type="PANTHER" id="PTHR43065">
    <property type="entry name" value="SENSOR HISTIDINE KINASE"/>
    <property type="match status" value="1"/>
</dbReference>
<feature type="domain" description="PAS" evidence="6">
    <location>
        <begin position="291"/>
        <end position="363"/>
    </location>
</feature>
<dbReference type="NCBIfam" id="TIGR00229">
    <property type="entry name" value="sensory_box"/>
    <property type="match status" value="3"/>
</dbReference>
<feature type="domain" description="PAC" evidence="7">
    <location>
        <begin position="495"/>
        <end position="547"/>
    </location>
</feature>
<dbReference type="EC" id="2.7.13.3" evidence="2"/>
<dbReference type="RefSeq" id="WP_177187805.1">
    <property type="nucleotide sequence ID" value="NZ_FOVE01000007.1"/>
</dbReference>
<dbReference type="InterPro" id="IPR004358">
    <property type="entry name" value="Sig_transdc_His_kin-like_C"/>
</dbReference>
<evidence type="ECO:0000259" key="5">
    <source>
        <dbReference type="PROSITE" id="PS50109"/>
    </source>
</evidence>
<sequence>MTEEVLVGIIRQFFQENEAWLWQRMKEYAAADDYYRFIGVLSPAWQTAIPELSEALAAVLSELMVAHPFPGAVEVDGWPEFSLFVEAEKARHGQHGLNCQGSLEVLKCYRRSYLALVDEKAVQQWPGLSSALERLFDSLELAFFHALGNGAPQSNAPSQSEAWALSGFLPSVVETTSDFIFVKDRKGRYLMSNPAANRFLGLMPDEIGRVRDSDLFPDDECDFLHANDLYVLESGRAQTFEENITTRDGLGRTLQITKCPVRDENGTVSGIFCVAREITMRRAMEEQLRIEAKQLEIALEASKQGLWTLEVQSGNGTFSEGYYSILGYSSGEFPSDFPTFLSLIHPDDRERVQADILRDIQEKKDLYRHVFRMRAKDGGWRWIVSYGRAVARDADDAPTRLVGTHMDITEEHLREAALAHSEMLFRSCFENSMVGIVIMLPSERWEQVNPAFCNMLGYTKEELLEKNWAEITLPEDISLSRDSIGKMHRGELDYCELQKRYVRKDGSVMTAELRVQAVRDEQHVIEYFVLIIDDVTQVRQREAEQAAGMEALRKLNRQLEEAQNQLLQSEKMASIGQLAAGVAHEINNPIGFVNSNLGTLDNYVHDLLKLIDAYETCQSLPASEHDSQLQRIEALKKQIDLPFLQHDVVQLLLESRDGLNRVKKIVQDLKSFSRAGDVEWQWADLHQGLESTLNIVWNELKYKCQLVKEYAELPAVYCIPPQINQVFMNLLVNAAQAIEDRGVVTIRSGVEGEHVWIEIADTGKGIPPDNLKRIFEPFFTTKPVGQGTGLGLSLSWNIINSHHGRLEVRSEEGAGTTFRITLPVRQSETIQEQDAL</sequence>
<dbReference type="Proteomes" id="UP000242869">
    <property type="component" value="Unassembled WGS sequence"/>
</dbReference>
<dbReference type="EMBL" id="FOVE01000007">
    <property type="protein sequence ID" value="SFN35609.1"/>
    <property type="molecule type" value="Genomic_DNA"/>
</dbReference>
<evidence type="ECO:0000313" key="8">
    <source>
        <dbReference type="EMBL" id="SFN35609.1"/>
    </source>
</evidence>
<keyword evidence="9" id="KW-1185">Reference proteome</keyword>
<dbReference type="InterPro" id="IPR036890">
    <property type="entry name" value="HATPase_C_sf"/>
</dbReference>
<dbReference type="SMART" id="SM00387">
    <property type="entry name" value="HATPase_c"/>
    <property type="match status" value="1"/>
</dbReference>
<feature type="domain" description="PAS" evidence="6">
    <location>
        <begin position="165"/>
        <end position="207"/>
    </location>
</feature>
<dbReference type="InterPro" id="IPR000014">
    <property type="entry name" value="PAS"/>
</dbReference>
<evidence type="ECO:0000256" key="4">
    <source>
        <dbReference type="SAM" id="Coils"/>
    </source>
</evidence>
<dbReference type="Gene3D" id="3.30.450.20">
    <property type="entry name" value="PAS domain"/>
    <property type="match status" value="3"/>
</dbReference>
<reference evidence="9" key="1">
    <citation type="submission" date="2016-10" db="EMBL/GenBank/DDBJ databases">
        <authorList>
            <person name="Varghese N."/>
            <person name="Submissions S."/>
        </authorList>
    </citation>
    <scope>NUCLEOTIDE SEQUENCE [LARGE SCALE GENOMIC DNA]</scope>
    <source>
        <strain evidence="9">DSM 6150</strain>
    </source>
</reference>
<feature type="coiled-coil region" evidence="4">
    <location>
        <begin position="545"/>
        <end position="572"/>
    </location>
</feature>
<dbReference type="PROSITE" id="PS50113">
    <property type="entry name" value="PAC"/>
    <property type="match status" value="3"/>
</dbReference>
<feature type="domain" description="PAC" evidence="7">
    <location>
        <begin position="367"/>
        <end position="420"/>
    </location>
</feature>
<feature type="domain" description="PAS" evidence="6">
    <location>
        <begin position="421"/>
        <end position="491"/>
    </location>
</feature>
<dbReference type="InterPro" id="IPR000700">
    <property type="entry name" value="PAS-assoc_C"/>
</dbReference>
<feature type="domain" description="Histidine kinase" evidence="5">
    <location>
        <begin position="581"/>
        <end position="826"/>
    </location>
</feature>
<evidence type="ECO:0000313" key="9">
    <source>
        <dbReference type="Proteomes" id="UP000242869"/>
    </source>
</evidence>